<keyword evidence="2" id="KW-1185">Reference proteome</keyword>
<dbReference type="InterPro" id="IPR019292">
    <property type="entry name" value="McrC"/>
</dbReference>
<evidence type="ECO:0000313" key="1">
    <source>
        <dbReference type="EMBL" id="ANN22133.1"/>
    </source>
</evidence>
<organism evidence="1 2">
    <name type="scientific">Amycolatopsis orientalis</name>
    <name type="common">Nocardia orientalis</name>
    <dbReference type="NCBI Taxonomy" id="31958"/>
    <lineage>
        <taxon>Bacteria</taxon>
        <taxon>Bacillati</taxon>
        <taxon>Actinomycetota</taxon>
        <taxon>Actinomycetes</taxon>
        <taxon>Pseudonocardiales</taxon>
        <taxon>Pseudonocardiaceae</taxon>
        <taxon>Amycolatopsis</taxon>
    </lineage>
</organism>
<dbReference type="Pfam" id="PF10117">
    <property type="entry name" value="McrBC"/>
    <property type="match status" value="1"/>
</dbReference>
<reference evidence="1 2" key="1">
    <citation type="journal article" date="2015" name="Genome Announc.">
        <title>Draft Genome Sequence of Norvancomycin-Producing Strain Amycolatopsis orientalis CPCC200066.</title>
        <authorList>
            <person name="Lei X."/>
            <person name="Yuan F."/>
            <person name="Shi Y."/>
            <person name="Li X."/>
            <person name="Wang L."/>
            <person name="Hong B."/>
        </authorList>
    </citation>
    <scope>NUCLEOTIDE SEQUENCE [LARGE SCALE GENOMIC DNA]</scope>
    <source>
        <strain evidence="1 2">B-37</strain>
    </source>
</reference>
<name>A0A193CCQ9_AMYOR</name>
<sequence length="393" mass="42981">MAENDTVGVEVSCPPPVATALTASGLVRLTPTADGTWRLTPCGRVGAVRMGGMDVVVTPKVGISRLLFLLGYAHDPGFRPEDVQGTDENDLWSAVAETLCRHTERALARGVLQGYNTVEDDLRHVRGRILLGKQIARHPGMLVPVEARYDTFTVDIPENRLLRTALKRMLATPRLPLALRARLRHFDAVLAGATPLTAGAPIPAWQATRLNHRYVPALRIAELVLRYQSFEVGTGGLAIAAFVVNMATVFENFIGSALREAWAHRPGRTRTQYPVSLDHDGTIRMKADVVHTVDGVPRIVADAKYKLESSTGQYPNADHYQMLAYCTALNLPTAWLVYAHGLHGVRTRRVRHTDVEIVEYPIDLSAAPSAVLDQIDKLAMAAWVRSVPSASTG</sequence>
<dbReference type="GO" id="GO:0004519">
    <property type="term" value="F:endonuclease activity"/>
    <property type="evidence" value="ECO:0007669"/>
    <property type="project" value="UniProtKB-KW"/>
</dbReference>
<keyword evidence="1" id="KW-0255">Endonuclease</keyword>
<dbReference type="EMBL" id="CP016174">
    <property type="protein sequence ID" value="ANN22133.1"/>
    <property type="molecule type" value="Genomic_DNA"/>
</dbReference>
<dbReference type="PANTHER" id="PTHR38733:SF1">
    <property type="entry name" value="TYPE IV METHYL-DIRECTED RESTRICTION ENZYME ECOKMCRBC"/>
    <property type="match status" value="1"/>
</dbReference>
<keyword evidence="1" id="KW-0540">Nuclease</keyword>
<proteinExistence type="predicted"/>
<keyword evidence="1" id="KW-0378">Hydrolase</keyword>
<dbReference type="KEGG" id="aori:SD37_30550"/>
<evidence type="ECO:0000313" key="2">
    <source>
        <dbReference type="Proteomes" id="UP000093695"/>
    </source>
</evidence>
<dbReference type="AlphaFoldDB" id="A0A193CCQ9"/>
<protein>
    <submittedName>
        <fullName evidence="1">Restriction endonuclease</fullName>
    </submittedName>
</protein>
<dbReference type="Proteomes" id="UP000093695">
    <property type="component" value="Chromosome"/>
</dbReference>
<dbReference type="PANTHER" id="PTHR38733">
    <property type="entry name" value="PROTEIN MCRC"/>
    <property type="match status" value="1"/>
</dbReference>
<dbReference type="REBASE" id="114684">
    <property type="entry name" value="Aor66McrBCP"/>
</dbReference>
<dbReference type="STRING" id="31958.SD37_30550"/>
<gene>
    <name evidence="1" type="ORF">SD37_30550</name>
</gene>
<accession>A0A193CCQ9</accession>